<sequence>MPRTSISWSLLILTSLLLLIILNQKLCDATTLKQRRLGVSSLGGTGSAGAMKELATLMRGPKPSRLLPVCTFDSKCAWDRSSNGSEFVIANGTVNNQRGPYNDGKGDAQGKFLYLVGRSSGQLTSPPIPQSNAKCQLQLSMFQIGMSDGNISLVIHYNNKSASIYERSGNDRAVWEEVKFNLGSHSESFTLTLEMYLPYENSSIALDNIQLVSCSHESKPVMTANCDMFKCDNGACLDSNYVCDFRNDCDDGADENRECGKLPPDVRCNFEKGWCGWKNSTDRPINWTLHHGPTGNDRMGPFIDHTYGNATGLYAYINITGNHPFGYGGTINSPIYNPPPPCHRNASSSYFKSCKVRFWYHLFGGSVTLSLHAIELTKHQNTSKSLAWLNSAKVDAWQLHVVTLPFMRNRYYLKFDASKGTTKGELGLDDFSLSPECFGIGIPESELGDYNYEKQTWDVPPPMHTDFINETIIHVVTCGQQGRFGPTPENCAEYYNGTDVEVLQGGIQKWTAPHDGFYAVIASGARGGLGALESGTSLGAMVRGVVGLTKGQELYFMIGQPGTNACAKNLVSLNSTCQRYGGYNSSIDSLSSVRQVKNTELVDGAGGGGGATYIYTLKANGQQQPLMIGGGGGGLGPTKAQSDIQHAKGHPPDNRRAVSGHSFKEHSGGGGGWLPSESGNETNASEYGKALSMGGVGGVGCGHSNKSHEGNGGFGGGGGGCLAGGGGGGYAGGETGHGESGIGEGGYSYVSPDLLFHSYEERANAGPGEAFIIPALSGCGCKYRCVAIDQHLSETRCLCPAGSRLAEDFTSCVEVNEADPSERIYTYVLGIVTIILITVVSVMCFSMYNRYQNRKALIRRRQVMFDNGTELAPLRIVSDSMMTEFNPNYEFAGNLYSFKDLPQIPRDHITMVKPLGQGAFGEVYQGIYKYPRNEEHPVAVKTLPSLSTAQAEADFMMEALIMSKFDHPNIVHFIGVSFDKHPRYIILELLAGGDLKNFLREERPRPDRQTTLTMQNLIMCAYDVAKGCRYMEEARFIHRDIAARNCLLTCKGPGRVVKIADFGMARDIYRSDYYRKGGKAMLPIKWMPPESFLDGIFTTKTDVWAFGVLLWEIMSFGYMPYTGCANREVMTMVTSGGRLEKPAGCPDPIYGIMTRCWHPNPDGRPDFATIVERIGYCLQDPDVINMPTPNYDSLPICEREITIMRPDPETECINVHAEVDGGGYMQPRVDFRPSTYRIGQPPSIIYTSLKHGSEDRENRNSIPKDPSPRSDDYQTQDSTPEEQRNIDDVCDNRVSARSSNAHDETNANVTSASGSPAHLSALSRADDNNLNNITDQKSAGQNGNGESNADTNSDSLYIPSSGTPPDTTSSSPNTRNSSPRHMPSNEIIDNGNDNLNNLNGMITKNALKGALSLDSSALCKGNVPYEKVAFSQSKQRTTNTGDIELRRDSLSRELPREEECSC</sequence>
<evidence type="ECO:0000313" key="1">
    <source>
        <dbReference type="EMBL" id="KAJ8678898.1"/>
    </source>
</evidence>
<accession>A0ACC2P731</accession>
<organism evidence="1 2">
    <name type="scientific">Eretmocerus hayati</name>
    <dbReference type="NCBI Taxonomy" id="131215"/>
    <lineage>
        <taxon>Eukaryota</taxon>
        <taxon>Metazoa</taxon>
        <taxon>Ecdysozoa</taxon>
        <taxon>Arthropoda</taxon>
        <taxon>Hexapoda</taxon>
        <taxon>Insecta</taxon>
        <taxon>Pterygota</taxon>
        <taxon>Neoptera</taxon>
        <taxon>Endopterygota</taxon>
        <taxon>Hymenoptera</taxon>
        <taxon>Apocrita</taxon>
        <taxon>Proctotrupomorpha</taxon>
        <taxon>Chalcidoidea</taxon>
        <taxon>Aphelinidae</taxon>
        <taxon>Aphelininae</taxon>
        <taxon>Eretmocerus</taxon>
    </lineage>
</organism>
<gene>
    <name evidence="1" type="ORF">QAD02_014685</name>
</gene>
<dbReference type="Proteomes" id="UP001239111">
    <property type="component" value="Chromosome 2"/>
</dbReference>
<name>A0ACC2P731_9HYME</name>
<protein>
    <submittedName>
        <fullName evidence="1">Uncharacterized protein</fullName>
    </submittedName>
</protein>
<keyword evidence="2" id="KW-1185">Reference proteome</keyword>
<proteinExistence type="predicted"/>
<reference evidence="1" key="1">
    <citation type="submission" date="2023-04" db="EMBL/GenBank/DDBJ databases">
        <title>A chromosome-level genome assembly of the parasitoid wasp Eretmocerus hayati.</title>
        <authorList>
            <person name="Zhong Y."/>
            <person name="Liu S."/>
            <person name="Liu Y."/>
        </authorList>
    </citation>
    <scope>NUCLEOTIDE SEQUENCE</scope>
    <source>
        <strain evidence="1">ZJU_SS_LIU_2023</strain>
    </source>
</reference>
<comment type="caution">
    <text evidence="1">The sequence shown here is derived from an EMBL/GenBank/DDBJ whole genome shotgun (WGS) entry which is preliminary data.</text>
</comment>
<dbReference type="EMBL" id="CM056742">
    <property type="protein sequence ID" value="KAJ8678898.1"/>
    <property type="molecule type" value="Genomic_DNA"/>
</dbReference>
<evidence type="ECO:0000313" key="2">
    <source>
        <dbReference type="Proteomes" id="UP001239111"/>
    </source>
</evidence>